<keyword evidence="1" id="KW-0472">Membrane</keyword>
<keyword evidence="1" id="KW-0812">Transmembrane</keyword>
<sequence length="429" mass="46096">MNETMNTKLHVATRQSSSRQRTGITLIEVTFAIGVILIGLVGLTSILPLAGHRAQDAMDFDTAAAMSDAVISEVAARNLIRDAALTGNQDLSYTVGTTTVRVIQPFCLDPLLADNTVPAMNGQYDMSLFPFYSADHDPLVDPSTTYTASPGFQGQPRMQRVGLNAFTGYSVGNRFEIARTWVESPNDLSALRPKDRSIPAVLTGLQATSGTDAIVAGKRIPVGTYSWMITVDPDAESRYASMSVVIYQSRERTTEFPAAAVEDANQNAVAERVALATNWLGFRGGAGGSVELLSSGNTLPQLTSGDWLMLSRTTLPGPTPPNANAKRIASQVFRWYRVVGVDGDPTVFEQPLLANTSVDGTVIPAPDSSNPRASTTVWSLKVMLDGPDWNFSPNNAPTAANQNSLTYATLVEDVVAVNEKTILLDDFFN</sequence>
<evidence type="ECO:0000256" key="1">
    <source>
        <dbReference type="SAM" id="Phobius"/>
    </source>
</evidence>
<dbReference type="InterPro" id="IPR012902">
    <property type="entry name" value="N_methyl_site"/>
</dbReference>
<protein>
    <submittedName>
        <fullName evidence="2">Uncharacterized protein</fullName>
    </submittedName>
</protein>
<accession>A0A5C5YI33</accession>
<name>A0A5C5YI33_9BACT</name>
<feature type="transmembrane region" description="Helical" evidence="1">
    <location>
        <begin position="24"/>
        <end position="50"/>
    </location>
</feature>
<comment type="caution">
    <text evidence="2">The sequence shown here is derived from an EMBL/GenBank/DDBJ whole genome shotgun (WGS) entry which is preliminary data.</text>
</comment>
<dbReference type="Proteomes" id="UP000318053">
    <property type="component" value="Unassembled WGS sequence"/>
</dbReference>
<evidence type="ECO:0000313" key="2">
    <source>
        <dbReference type="EMBL" id="TWT74172.1"/>
    </source>
</evidence>
<reference evidence="2 3" key="1">
    <citation type="submission" date="2019-02" db="EMBL/GenBank/DDBJ databases">
        <title>Deep-cultivation of Planctomycetes and their phenomic and genomic characterization uncovers novel biology.</title>
        <authorList>
            <person name="Wiegand S."/>
            <person name="Jogler M."/>
            <person name="Boedeker C."/>
            <person name="Pinto D."/>
            <person name="Vollmers J."/>
            <person name="Rivas-Marin E."/>
            <person name="Kohn T."/>
            <person name="Peeters S.H."/>
            <person name="Heuer A."/>
            <person name="Rast P."/>
            <person name="Oberbeckmann S."/>
            <person name="Bunk B."/>
            <person name="Jeske O."/>
            <person name="Meyerdierks A."/>
            <person name="Storesund J.E."/>
            <person name="Kallscheuer N."/>
            <person name="Luecker S."/>
            <person name="Lage O.M."/>
            <person name="Pohl T."/>
            <person name="Merkel B.J."/>
            <person name="Hornburger P."/>
            <person name="Mueller R.-W."/>
            <person name="Bruemmer F."/>
            <person name="Labrenz M."/>
            <person name="Spormann A.M."/>
            <person name="Op Den Camp H."/>
            <person name="Overmann J."/>
            <person name="Amann R."/>
            <person name="Jetten M.S.M."/>
            <person name="Mascher T."/>
            <person name="Medema M.H."/>
            <person name="Devos D.P."/>
            <person name="Kaster A.-K."/>
            <person name="Ovreas L."/>
            <person name="Rohde M."/>
            <person name="Galperin M.Y."/>
            <person name="Jogler C."/>
        </authorList>
    </citation>
    <scope>NUCLEOTIDE SEQUENCE [LARGE SCALE GENOMIC DNA]</scope>
    <source>
        <strain evidence="2 3">CA85</strain>
    </source>
</reference>
<keyword evidence="1" id="KW-1133">Transmembrane helix</keyword>
<organism evidence="2 3">
    <name type="scientific">Allorhodopirellula solitaria</name>
    <dbReference type="NCBI Taxonomy" id="2527987"/>
    <lineage>
        <taxon>Bacteria</taxon>
        <taxon>Pseudomonadati</taxon>
        <taxon>Planctomycetota</taxon>
        <taxon>Planctomycetia</taxon>
        <taxon>Pirellulales</taxon>
        <taxon>Pirellulaceae</taxon>
        <taxon>Allorhodopirellula</taxon>
    </lineage>
</organism>
<dbReference type="PROSITE" id="PS00409">
    <property type="entry name" value="PROKAR_NTER_METHYL"/>
    <property type="match status" value="1"/>
</dbReference>
<dbReference type="EMBL" id="SJPK01000002">
    <property type="protein sequence ID" value="TWT74172.1"/>
    <property type="molecule type" value="Genomic_DNA"/>
</dbReference>
<evidence type="ECO:0000313" key="3">
    <source>
        <dbReference type="Proteomes" id="UP000318053"/>
    </source>
</evidence>
<dbReference type="AlphaFoldDB" id="A0A5C5YI33"/>
<keyword evidence="3" id="KW-1185">Reference proteome</keyword>
<proteinExistence type="predicted"/>
<gene>
    <name evidence="2" type="ORF">CA85_10590</name>
</gene>